<dbReference type="AlphaFoldDB" id="A0AAV9GAM7"/>
<dbReference type="EMBL" id="MU865965">
    <property type="protein sequence ID" value="KAK4445465.1"/>
    <property type="molecule type" value="Genomic_DNA"/>
</dbReference>
<sequence>MTNQPPSTTPLPDNNGIIWTTRKTKDGKDFLHGWKRPVEGTDLGLAQGVQREDNPVDPEADNRENDDLPVVGDEKWIATDPAVQDQGISRYALYFNGHPNVYSYTLDFTNTKGWSFSFIDESGDKYGVTTIQNGDHYLKYNSTAPTIKFVQREP</sequence>
<evidence type="ECO:0000256" key="1">
    <source>
        <dbReference type="SAM" id="MobiDB-lite"/>
    </source>
</evidence>
<evidence type="ECO:0000313" key="2">
    <source>
        <dbReference type="EMBL" id="KAK4445465.1"/>
    </source>
</evidence>
<organism evidence="2 3">
    <name type="scientific">Podospora aff. communis PSN243</name>
    <dbReference type="NCBI Taxonomy" id="3040156"/>
    <lineage>
        <taxon>Eukaryota</taxon>
        <taxon>Fungi</taxon>
        <taxon>Dikarya</taxon>
        <taxon>Ascomycota</taxon>
        <taxon>Pezizomycotina</taxon>
        <taxon>Sordariomycetes</taxon>
        <taxon>Sordariomycetidae</taxon>
        <taxon>Sordariales</taxon>
        <taxon>Podosporaceae</taxon>
        <taxon>Podospora</taxon>
    </lineage>
</organism>
<protein>
    <submittedName>
        <fullName evidence="2">Uncharacterized protein</fullName>
    </submittedName>
</protein>
<keyword evidence="3" id="KW-1185">Reference proteome</keyword>
<accession>A0AAV9GAM7</accession>
<feature type="compositionally biased region" description="Basic and acidic residues" evidence="1">
    <location>
        <begin position="50"/>
        <end position="68"/>
    </location>
</feature>
<reference evidence="2" key="2">
    <citation type="submission" date="2023-05" db="EMBL/GenBank/DDBJ databases">
        <authorList>
            <consortium name="Lawrence Berkeley National Laboratory"/>
            <person name="Steindorff A."/>
            <person name="Hensen N."/>
            <person name="Bonometti L."/>
            <person name="Westerberg I."/>
            <person name="Brannstrom I.O."/>
            <person name="Guillou S."/>
            <person name="Cros-Aarteil S."/>
            <person name="Calhoun S."/>
            <person name="Haridas S."/>
            <person name="Kuo A."/>
            <person name="Mondo S."/>
            <person name="Pangilinan J."/>
            <person name="Riley R."/>
            <person name="Labutti K."/>
            <person name="Andreopoulos B."/>
            <person name="Lipzen A."/>
            <person name="Chen C."/>
            <person name="Yanf M."/>
            <person name="Daum C."/>
            <person name="Ng V."/>
            <person name="Clum A."/>
            <person name="Ohm R."/>
            <person name="Martin F."/>
            <person name="Silar P."/>
            <person name="Natvig D."/>
            <person name="Lalanne C."/>
            <person name="Gautier V."/>
            <person name="Ament-Velasquez S.L."/>
            <person name="Kruys A."/>
            <person name="Hutchinson M.I."/>
            <person name="Powell A.J."/>
            <person name="Barry K."/>
            <person name="Miller A.N."/>
            <person name="Grigoriev I.V."/>
            <person name="Debuchy R."/>
            <person name="Gladieux P."/>
            <person name="Thoren M.H."/>
            <person name="Johannesson H."/>
        </authorList>
    </citation>
    <scope>NUCLEOTIDE SEQUENCE</scope>
    <source>
        <strain evidence="2">PSN243</strain>
    </source>
</reference>
<feature type="region of interest" description="Disordered" evidence="1">
    <location>
        <begin position="41"/>
        <end position="68"/>
    </location>
</feature>
<name>A0AAV9GAM7_9PEZI</name>
<gene>
    <name evidence="2" type="ORF">QBC34DRAFT_441682</name>
</gene>
<proteinExistence type="predicted"/>
<evidence type="ECO:0000313" key="3">
    <source>
        <dbReference type="Proteomes" id="UP001321760"/>
    </source>
</evidence>
<dbReference type="Proteomes" id="UP001321760">
    <property type="component" value="Unassembled WGS sequence"/>
</dbReference>
<reference evidence="2" key="1">
    <citation type="journal article" date="2023" name="Mol. Phylogenet. Evol.">
        <title>Genome-scale phylogeny and comparative genomics of the fungal order Sordariales.</title>
        <authorList>
            <person name="Hensen N."/>
            <person name="Bonometti L."/>
            <person name="Westerberg I."/>
            <person name="Brannstrom I.O."/>
            <person name="Guillou S."/>
            <person name="Cros-Aarteil S."/>
            <person name="Calhoun S."/>
            <person name="Haridas S."/>
            <person name="Kuo A."/>
            <person name="Mondo S."/>
            <person name="Pangilinan J."/>
            <person name="Riley R."/>
            <person name="LaButti K."/>
            <person name="Andreopoulos B."/>
            <person name="Lipzen A."/>
            <person name="Chen C."/>
            <person name="Yan M."/>
            <person name="Daum C."/>
            <person name="Ng V."/>
            <person name="Clum A."/>
            <person name="Steindorff A."/>
            <person name="Ohm R.A."/>
            <person name="Martin F."/>
            <person name="Silar P."/>
            <person name="Natvig D.O."/>
            <person name="Lalanne C."/>
            <person name="Gautier V."/>
            <person name="Ament-Velasquez S.L."/>
            <person name="Kruys A."/>
            <person name="Hutchinson M.I."/>
            <person name="Powell A.J."/>
            <person name="Barry K."/>
            <person name="Miller A.N."/>
            <person name="Grigoriev I.V."/>
            <person name="Debuchy R."/>
            <person name="Gladieux P."/>
            <person name="Hiltunen Thoren M."/>
            <person name="Johannesson H."/>
        </authorList>
    </citation>
    <scope>NUCLEOTIDE SEQUENCE</scope>
    <source>
        <strain evidence="2">PSN243</strain>
    </source>
</reference>
<comment type="caution">
    <text evidence="2">The sequence shown here is derived from an EMBL/GenBank/DDBJ whole genome shotgun (WGS) entry which is preliminary data.</text>
</comment>